<dbReference type="GO" id="GO:0009249">
    <property type="term" value="P:protein lipoylation"/>
    <property type="evidence" value="ECO:0007669"/>
    <property type="project" value="InterPro"/>
</dbReference>
<protein>
    <recommendedName>
        <fullName evidence="4">Putative lipoate-protein ligase A</fullName>
    </recommendedName>
</protein>
<gene>
    <name evidence="6" type="ORF">D9757_001540</name>
</gene>
<dbReference type="Gene3D" id="3.30.930.10">
    <property type="entry name" value="Bira Bifunctional Protein, Domain 2"/>
    <property type="match status" value="1"/>
</dbReference>
<comment type="caution">
    <text evidence="6">The sequence shown here is derived from an EMBL/GenBank/DDBJ whole genome shotgun (WGS) entry which is preliminary data.</text>
</comment>
<comment type="pathway">
    <text evidence="2">Protein modification; protein lipoylation via exogenous pathway; protein N(6)-(lipoyl)lysine from lipoate: step 2/2.</text>
</comment>
<evidence type="ECO:0000256" key="3">
    <source>
        <dbReference type="ARBA" id="ARBA00008242"/>
    </source>
</evidence>
<dbReference type="Proteomes" id="UP000518752">
    <property type="component" value="Unassembled WGS sequence"/>
</dbReference>
<evidence type="ECO:0000313" key="6">
    <source>
        <dbReference type="EMBL" id="KAF5392392.1"/>
    </source>
</evidence>
<reference evidence="6 7" key="1">
    <citation type="journal article" date="2020" name="ISME J.">
        <title>Uncovering the hidden diversity of litter-decomposition mechanisms in mushroom-forming fungi.</title>
        <authorList>
            <person name="Floudas D."/>
            <person name="Bentzer J."/>
            <person name="Ahren D."/>
            <person name="Johansson T."/>
            <person name="Persson P."/>
            <person name="Tunlid A."/>
        </authorList>
    </citation>
    <scope>NUCLEOTIDE SEQUENCE [LARGE SCALE GENOMIC DNA]</scope>
    <source>
        <strain evidence="6 7">CBS 406.79</strain>
    </source>
</reference>
<dbReference type="PROSITE" id="PS51733">
    <property type="entry name" value="BPL_LPL_CATALYTIC"/>
    <property type="match status" value="1"/>
</dbReference>
<dbReference type="CDD" id="cd16443">
    <property type="entry name" value="LplA"/>
    <property type="match status" value="1"/>
</dbReference>
<dbReference type="OrthoDB" id="201621at2759"/>
<dbReference type="Pfam" id="PF21948">
    <property type="entry name" value="LplA-B_cat"/>
    <property type="match status" value="1"/>
</dbReference>
<dbReference type="PANTHER" id="PTHR12561:SF3">
    <property type="entry name" value="LIPOYLTRANSFERASE 1, MITOCHONDRIAL"/>
    <property type="match status" value="1"/>
</dbReference>
<dbReference type="InterPro" id="IPR045864">
    <property type="entry name" value="aa-tRNA-synth_II/BPL/LPL"/>
</dbReference>
<accession>A0A8H5MFT8</accession>
<comment type="similarity">
    <text evidence="3">Belongs to the LplA family.</text>
</comment>
<organism evidence="6 7">
    <name type="scientific">Collybiopsis confluens</name>
    <dbReference type="NCBI Taxonomy" id="2823264"/>
    <lineage>
        <taxon>Eukaryota</taxon>
        <taxon>Fungi</taxon>
        <taxon>Dikarya</taxon>
        <taxon>Basidiomycota</taxon>
        <taxon>Agaricomycotina</taxon>
        <taxon>Agaricomycetes</taxon>
        <taxon>Agaricomycetidae</taxon>
        <taxon>Agaricales</taxon>
        <taxon>Marasmiineae</taxon>
        <taxon>Omphalotaceae</taxon>
        <taxon>Collybiopsis</taxon>
    </lineage>
</organism>
<dbReference type="NCBIfam" id="TIGR00545">
    <property type="entry name" value="lipoyltrans"/>
    <property type="match status" value="1"/>
</dbReference>
<dbReference type="PANTHER" id="PTHR12561">
    <property type="entry name" value="LIPOATE-PROTEIN LIGASE"/>
    <property type="match status" value="1"/>
</dbReference>
<evidence type="ECO:0000256" key="1">
    <source>
        <dbReference type="ARBA" id="ARBA00003253"/>
    </source>
</evidence>
<dbReference type="SUPFAM" id="SSF55681">
    <property type="entry name" value="Class II aaRS and biotin synthetases"/>
    <property type="match status" value="1"/>
</dbReference>
<dbReference type="InterPro" id="IPR004562">
    <property type="entry name" value="LipoylTrfase_LipoateP_Ligase"/>
</dbReference>
<dbReference type="GO" id="GO:0005739">
    <property type="term" value="C:mitochondrion"/>
    <property type="evidence" value="ECO:0007669"/>
    <property type="project" value="TreeGrafter"/>
</dbReference>
<dbReference type="InterPro" id="IPR004143">
    <property type="entry name" value="BPL_LPL_catalytic"/>
</dbReference>
<evidence type="ECO:0000313" key="7">
    <source>
        <dbReference type="Proteomes" id="UP000518752"/>
    </source>
</evidence>
<feature type="domain" description="BPL/LPL catalytic" evidence="5">
    <location>
        <begin position="56"/>
        <end position="237"/>
    </location>
</feature>
<name>A0A8H5MFT8_9AGAR</name>
<sequence>MLLSNLVYTFHPYSTASTSPIISKASPTPSHSIYVSTSTNPYFNLSFEDWLFRHAPSEKPLLFLYRDDPCVVIGRNQNPWKEVNFVALNEQRIPWIRRRSGGGTVYHDLGNTNFSVHLPRASFDRHMTAQVVLRAVQSMGIPNALTWFLSRLLPSHIHLLIAIRFALLHVSGSAYKIVNKRAYHHGTMLISTKLNTLGEVLKPGKDKDAMETKGVASVRSPVRNLQQFYEEVTHDRFVHAVMKAFREEYGVDSEGKGESWEWAYGQTPEFTYTVQKDFYWGIVRAKIRSKHGIILDCDCSVDHSLSFDDMSLRPNNVYDANAQNEMEKISPLFQGRRYGVPGPRVEGSRDGTPLLAPVNEVACWLEKVLSG</sequence>
<dbReference type="AlphaFoldDB" id="A0A8H5MFT8"/>
<evidence type="ECO:0000259" key="5">
    <source>
        <dbReference type="PROSITE" id="PS51733"/>
    </source>
</evidence>
<proteinExistence type="inferred from homology"/>
<evidence type="ECO:0000256" key="2">
    <source>
        <dbReference type="ARBA" id="ARBA00005085"/>
    </source>
</evidence>
<dbReference type="GO" id="GO:0017118">
    <property type="term" value="F:lipoyltransferase activity"/>
    <property type="evidence" value="ECO:0007669"/>
    <property type="project" value="TreeGrafter"/>
</dbReference>
<dbReference type="Gene3D" id="3.30.390.50">
    <property type="entry name" value="CO dehydrogenase flavoprotein, C-terminal domain"/>
    <property type="match status" value="1"/>
</dbReference>
<evidence type="ECO:0000256" key="4">
    <source>
        <dbReference type="ARBA" id="ARBA00015925"/>
    </source>
</evidence>
<dbReference type="EMBL" id="JAACJN010000006">
    <property type="protein sequence ID" value="KAF5392392.1"/>
    <property type="molecule type" value="Genomic_DNA"/>
</dbReference>
<comment type="function">
    <text evidence="1">Catalyzes both the ATP-dependent activation of exogenously supplied lipoate to lipoyl-AMP and the transfer of the activated lipoyl onto the lipoyl domains of lipoate-dependent enzymes.</text>
</comment>
<dbReference type="UniPathway" id="UPA00537">
    <property type="reaction ID" value="UER00595"/>
</dbReference>
<keyword evidence="7" id="KW-1185">Reference proteome</keyword>